<evidence type="ECO:0000313" key="2">
    <source>
        <dbReference type="Proteomes" id="UP001285263"/>
    </source>
</evidence>
<protein>
    <submittedName>
        <fullName evidence="1">Uncharacterized protein</fullName>
    </submittedName>
</protein>
<comment type="caution">
    <text evidence="1">The sequence shown here is derived from an EMBL/GenBank/DDBJ whole genome shotgun (WGS) entry which is preliminary data.</text>
</comment>
<keyword evidence="2" id="KW-1185">Reference proteome</keyword>
<accession>A0ABU5DI24</accession>
<dbReference type="EMBL" id="JAXCLA010000004">
    <property type="protein sequence ID" value="MDY0745365.1"/>
    <property type="molecule type" value="Genomic_DNA"/>
</dbReference>
<organism evidence="1 2">
    <name type="scientific">Roseateles agri</name>
    <dbReference type="NCBI Taxonomy" id="3098619"/>
    <lineage>
        <taxon>Bacteria</taxon>
        <taxon>Pseudomonadati</taxon>
        <taxon>Pseudomonadota</taxon>
        <taxon>Betaproteobacteria</taxon>
        <taxon>Burkholderiales</taxon>
        <taxon>Sphaerotilaceae</taxon>
        <taxon>Roseateles</taxon>
    </lineage>
</organism>
<reference evidence="1 2" key="1">
    <citation type="submission" date="2023-11" db="EMBL/GenBank/DDBJ databases">
        <title>Paucibacter sp. nov., isolated from fresh soil in Korea.</title>
        <authorList>
            <person name="Le N.T.T."/>
        </authorList>
    </citation>
    <scope>NUCLEOTIDE SEQUENCE [LARGE SCALE GENOMIC DNA]</scope>
    <source>
        <strain evidence="1 2">R3-3</strain>
    </source>
</reference>
<sequence>MKGVEIRLQVQYRARVDESIEACHARFTAGMQQFGPPFGWQDLEPPPAPYIKPASGDMIGVEWFRYPIKGLKLQITAQHRHELSIGTDKDTSDDRLSIEFKTSNKALDYRAILREHFPKLIEAYRGYRAWAVFDYYGGRYTDWNWGPWLGREATNPSYQRLCKEPGVDIDGRNNIFTLEPAVFWDNELCRRALGYGPEEVMRRLQGHALSVQPLLDGVYVVFDDDPALTYERFLEINKQFKELLGIA</sequence>
<name>A0ABU5DI24_9BURK</name>
<evidence type="ECO:0000313" key="1">
    <source>
        <dbReference type="EMBL" id="MDY0745365.1"/>
    </source>
</evidence>
<gene>
    <name evidence="1" type="ORF">SNE35_12660</name>
</gene>
<dbReference type="RefSeq" id="WP_320423274.1">
    <property type="nucleotide sequence ID" value="NZ_JAXCLA010000004.1"/>
</dbReference>
<proteinExistence type="predicted"/>
<dbReference type="Proteomes" id="UP001285263">
    <property type="component" value="Unassembled WGS sequence"/>
</dbReference>